<reference evidence="10 11" key="1">
    <citation type="submission" date="2016-05" db="EMBL/GenBank/DDBJ databases">
        <title>Comparative analysis of secretome profiles of manganese(II)-oxidizing ascomycete fungi.</title>
        <authorList>
            <consortium name="DOE Joint Genome Institute"/>
            <person name="Zeiner C.A."/>
            <person name="Purvine S.O."/>
            <person name="Zink E.M."/>
            <person name="Wu S."/>
            <person name="Pasa-Tolic L."/>
            <person name="Chaput D.L."/>
            <person name="Haridas S."/>
            <person name="Grigoriev I.V."/>
            <person name="Santelli C.M."/>
            <person name="Hansel C.M."/>
        </authorList>
    </citation>
    <scope>NUCLEOTIDE SEQUENCE [LARGE SCALE GENOMIC DNA]</scope>
    <source>
        <strain evidence="10 11">AP3s5-JAC2a</strain>
    </source>
</reference>
<evidence type="ECO:0000256" key="1">
    <source>
        <dbReference type="ARBA" id="ARBA00004141"/>
    </source>
</evidence>
<dbReference type="FunFam" id="1.20.1250.20:FF:000090">
    <property type="entry name" value="MFS sugar transporter, putative"/>
    <property type="match status" value="1"/>
</dbReference>
<comment type="subcellular location">
    <subcellularLocation>
        <location evidence="1">Membrane</location>
        <topology evidence="1">Multi-pass membrane protein</topology>
    </subcellularLocation>
</comment>
<keyword evidence="5 8" id="KW-1133">Transmembrane helix</keyword>
<feature type="transmembrane region" description="Helical" evidence="8">
    <location>
        <begin position="434"/>
        <end position="455"/>
    </location>
</feature>
<keyword evidence="6 8" id="KW-0472">Membrane</keyword>
<feature type="transmembrane region" description="Helical" evidence="8">
    <location>
        <begin position="186"/>
        <end position="207"/>
    </location>
</feature>
<protein>
    <submittedName>
        <fullName evidence="10">MFS1 putative major facilitator superfamily transporter</fullName>
    </submittedName>
</protein>
<gene>
    <name evidence="10" type="ORF">CC84DRAFT_1081966</name>
</gene>
<name>A0A177CS06_9PLEO</name>
<dbReference type="Gene3D" id="1.20.1250.20">
    <property type="entry name" value="MFS general substrate transporter like domains"/>
    <property type="match status" value="1"/>
</dbReference>
<dbReference type="Proteomes" id="UP000077069">
    <property type="component" value="Unassembled WGS sequence"/>
</dbReference>
<dbReference type="Pfam" id="PF00083">
    <property type="entry name" value="Sugar_tr"/>
    <property type="match status" value="1"/>
</dbReference>
<keyword evidence="11" id="KW-1185">Reference proteome</keyword>
<feature type="transmembrane region" description="Helical" evidence="8">
    <location>
        <begin position="370"/>
        <end position="392"/>
    </location>
</feature>
<dbReference type="InParanoid" id="A0A177CS06"/>
<feature type="transmembrane region" description="Helical" evidence="8">
    <location>
        <begin position="307"/>
        <end position="332"/>
    </location>
</feature>
<evidence type="ECO:0000313" key="11">
    <source>
        <dbReference type="Proteomes" id="UP000077069"/>
    </source>
</evidence>
<proteinExistence type="inferred from homology"/>
<sequence>MAPFWELSGRKLHWAVWTESLVCISIFGYATASAGGVLNGESFRKQFPTIDVTDAPPDQKHDKSVIQGTVVAMYTLLGAFGAIACTFLGDRLGRRMTIFVAAMAVFIGGLLMSTSYSLGQFIVARCVLGLGVGGITATVPVWQSELSKTKSRGSHVSSFGIYCGTGLSLALWVSFGMSFTKGSVAWRFPLSIVSVLAVIVMCFIFTLPESPRWLKLKDRHEEAKRVLDLLHPGDPEAVEKEIEDIELALRISVRHTSLLSMFSMGPQRIFHRVVLASILQIMLQMTGVNAIAFYAPTIYEQQLHFPAVEAGVLAAASQACLILGGILCAFTVDRFGRRPLMMFSASAMCVCFVCVTALTSQPDNRAASKAAVFFLYLYYVVYTVGYIGIPFLYASEIAPVQLRAAICGLSTAISWLFNFMVVEVTPVGFEDIGYQYFIIYTVLNATFVPMVYFFYPETAGRSLEELDAIFAQSKSIFDTVRVAKQMPKIHLKELGYEKKAADLEHMEKYEAV</sequence>
<feature type="transmembrane region" description="Helical" evidence="8">
    <location>
        <begin position="12"/>
        <end position="32"/>
    </location>
</feature>
<evidence type="ECO:0000313" key="10">
    <source>
        <dbReference type="EMBL" id="OAG09722.1"/>
    </source>
</evidence>
<comment type="similarity">
    <text evidence="2 7">Belongs to the major facilitator superfamily. Sugar transporter (TC 2.A.1.1) family.</text>
</comment>
<evidence type="ECO:0000256" key="7">
    <source>
        <dbReference type="RuleBase" id="RU003346"/>
    </source>
</evidence>
<feature type="transmembrane region" description="Helical" evidence="8">
    <location>
        <begin position="339"/>
        <end position="358"/>
    </location>
</feature>
<dbReference type="RefSeq" id="XP_018040087.1">
    <property type="nucleotide sequence ID" value="XM_018173957.1"/>
</dbReference>
<dbReference type="InterPro" id="IPR050360">
    <property type="entry name" value="MFS_Sugar_Transporters"/>
</dbReference>
<dbReference type="AlphaFoldDB" id="A0A177CS06"/>
<dbReference type="InterPro" id="IPR003663">
    <property type="entry name" value="Sugar/inositol_transpt"/>
</dbReference>
<accession>A0A177CS06</accession>
<organism evidence="10 11">
    <name type="scientific">Paraphaeosphaeria sporulosa</name>
    <dbReference type="NCBI Taxonomy" id="1460663"/>
    <lineage>
        <taxon>Eukaryota</taxon>
        <taxon>Fungi</taxon>
        <taxon>Dikarya</taxon>
        <taxon>Ascomycota</taxon>
        <taxon>Pezizomycotina</taxon>
        <taxon>Dothideomycetes</taxon>
        <taxon>Pleosporomycetidae</taxon>
        <taxon>Pleosporales</taxon>
        <taxon>Massarineae</taxon>
        <taxon>Didymosphaeriaceae</taxon>
        <taxon>Paraphaeosphaeria</taxon>
    </lineage>
</organism>
<evidence type="ECO:0000256" key="2">
    <source>
        <dbReference type="ARBA" id="ARBA00010992"/>
    </source>
</evidence>
<feature type="transmembrane region" description="Helical" evidence="8">
    <location>
        <begin position="122"/>
        <end position="142"/>
    </location>
</feature>
<dbReference type="PANTHER" id="PTHR48022">
    <property type="entry name" value="PLASTIDIC GLUCOSE TRANSPORTER 4"/>
    <property type="match status" value="1"/>
</dbReference>
<dbReference type="InterPro" id="IPR020846">
    <property type="entry name" value="MFS_dom"/>
</dbReference>
<evidence type="ECO:0000256" key="6">
    <source>
        <dbReference type="ARBA" id="ARBA00023136"/>
    </source>
</evidence>
<feature type="transmembrane region" description="Helical" evidence="8">
    <location>
        <begin position="96"/>
        <end position="116"/>
    </location>
</feature>
<feature type="domain" description="Major facilitator superfamily (MFS) profile" evidence="9">
    <location>
        <begin position="16"/>
        <end position="459"/>
    </location>
</feature>
<evidence type="ECO:0000256" key="5">
    <source>
        <dbReference type="ARBA" id="ARBA00022989"/>
    </source>
</evidence>
<evidence type="ECO:0000256" key="4">
    <source>
        <dbReference type="ARBA" id="ARBA00022692"/>
    </source>
</evidence>
<feature type="transmembrane region" description="Helical" evidence="8">
    <location>
        <begin position="65"/>
        <end position="89"/>
    </location>
</feature>
<dbReference type="EMBL" id="KV441549">
    <property type="protein sequence ID" value="OAG09722.1"/>
    <property type="molecule type" value="Genomic_DNA"/>
</dbReference>
<dbReference type="NCBIfam" id="TIGR00879">
    <property type="entry name" value="SP"/>
    <property type="match status" value="1"/>
</dbReference>
<evidence type="ECO:0000256" key="3">
    <source>
        <dbReference type="ARBA" id="ARBA00022448"/>
    </source>
</evidence>
<evidence type="ECO:0000259" key="9">
    <source>
        <dbReference type="PROSITE" id="PS50850"/>
    </source>
</evidence>
<dbReference type="InterPro" id="IPR005828">
    <property type="entry name" value="MFS_sugar_transport-like"/>
</dbReference>
<keyword evidence="3 7" id="KW-0813">Transport</keyword>
<feature type="transmembrane region" description="Helical" evidence="8">
    <location>
        <begin position="404"/>
        <end position="422"/>
    </location>
</feature>
<evidence type="ECO:0000256" key="8">
    <source>
        <dbReference type="SAM" id="Phobius"/>
    </source>
</evidence>
<dbReference type="PANTHER" id="PTHR48022:SF45">
    <property type="entry name" value="MAJOR FACILITATOR SUPERFAMILY (MFS) PROFILE DOMAIN-CONTAINING PROTEIN-RELATED"/>
    <property type="match status" value="1"/>
</dbReference>
<dbReference type="GeneID" id="28757443"/>
<dbReference type="OrthoDB" id="6612291at2759"/>
<dbReference type="GO" id="GO:0016020">
    <property type="term" value="C:membrane"/>
    <property type="evidence" value="ECO:0007669"/>
    <property type="project" value="UniProtKB-SubCell"/>
</dbReference>
<dbReference type="GO" id="GO:0005351">
    <property type="term" value="F:carbohydrate:proton symporter activity"/>
    <property type="evidence" value="ECO:0007669"/>
    <property type="project" value="TreeGrafter"/>
</dbReference>
<feature type="transmembrane region" description="Helical" evidence="8">
    <location>
        <begin position="154"/>
        <end position="174"/>
    </location>
</feature>
<dbReference type="PROSITE" id="PS50850">
    <property type="entry name" value="MFS"/>
    <property type="match status" value="1"/>
</dbReference>
<keyword evidence="4 8" id="KW-0812">Transmembrane</keyword>
<feature type="transmembrane region" description="Helical" evidence="8">
    <location>
        <begin position="273"/>
        <end position="295"/>
    </location>
</feature>
<dbReference type="PRINTS" id="PR00171">
    <property type="entry name" value="SUGRTRNSPORT"/>
</dbReference>
<dbReference type="SUPFAM" id="SSF103473">
    <property type="entry name" value="MFS general substrate transporter"/>
    <property type="match status" value="1"/>
</dbReference>
<dbReference type="InterPro" id="IPR036259">
    <property type="entry name" value="MFS_trans_sf"/>
</dbReference>